<dbReference type="Proteomes" id="UP000001396">
    <property type="component" value="Unassembled WGS sequence"/>
</dbReference>
<reference evidence="2 3" key="1">
    <citation type="journal article" date="2011" name="Genome Res.">
        <title>Phylogeny-wide analysis of social amoeba genomes highlights ancient origins for complex intercellular communication.</title>
        <authorList>
            <person name="Heidel A.J."/>
            <person name="Lawal H.M."/>
            <person name="Felder M."/>
            <person name="Schilde C."/>
            <person name="Helps N.R."/>
            <person name="Tunggal B."/>
            <person name="Rivero F."/>
            <person name="John U."/>
            <person name="Schleicher M."/>
            <person name="Eichinger L."/>
            <person name="Platzer M."/>
            <person name="Noegel A.A."/>
            <person name="Schaap P."/>
            <person name="Gloeckner G."/>
        </authorList>
    </citation>
    <scope>NUCLEOTIDE SEQUENCE [LARGE SCALE GENOMIC DNA]</scope>
    <source>
        <strain evidence="3">ATCC 26659 / Pp 5 / PN500</strain>
    </source>
</reference>
<keyword evidence="1" id="KW-0472">Membrane</keyword>
<name>D3B9Y4_HETP5</name>
<evidence type="ECO:0000256" key="1">
    <source>
        <dbReference type="SAM" id="Phobius"/>
    </source>
</evidence>
<gene>
    <name evidence="2" type="ORF">PPL_05355</name>
</gene>
<evidence type="ECO:0000313" key="3">
    <source>
        <dbReference type="Proteomes" id="UP000001396"/>
    </source>
</evidence>
<dbReference type="AlphaFoldDB" id="D3B9Y4"/>
<organism evidence="2 3">
    <name type="scientific">Heterostelium pallidum (strain ATCC 26659 / Pp 5 / PN500)</name>
    <name type="common">Cellular slime mold</name>
    <name type="synonym">Polysphondylium pallidum</name>
    <dbReference type="NCBI Taxonomy" id="670386"/>
    <lineage>
        <taxon>Eukaryota</taxon>
        <taxon>Amoebozoa</taxon>
        <taxon>Evosea</taxon>
        <taxon>Eumycetozoa</taxon>
        <taxon>Dictyostelia</taxon>
        <taxon>Acytosteliales</taxon>
        <taxon>Acytosteliaceae</taxon>
        <taxon>Heterostelium</taxon>
    </lineage>
</organism>
<protein>
    <submittedName>
        <fullName evidence="2">Uncharacterized protein</fullName>
    </submittedName>
</protein>
<accession>D3B9Y4</accession>
<keyword evidence="1" id="KW-0812">Transmembrane</keyword>
<feature type="transmembrane region" description="Helical" evidence="1">
    <location>
        <begin position="16"/>
        <end position="35"/>
    </location>
</feature>
<comment type="caution">
    <text evidence="2">The sequence shown here is derived from an EMBL/GenBank/DDBJ whole genome shotgun (WGS) entry which is preliminary data.</text>
</comment>
<dbReference type="RefSeq" id="XP_020433489.1">
    <property type="nucleotide sequence ID" value="XM_020576240.1"/>
</dbReference>
<dbReference type="InParanoid" id="D3B9Y4"/>
<keyword evidence="1" id="KW-1133">Transmembrane helix</keyword>
<keyword evidence="3" id="KW-1185">Reference proteome</keyword>
<evidence type="ECO:0000313" key="2">
    <source>
        <dbReference type="EMBL" id="EFA81371.1"/>
    </source>
</evidence>
<dbReference type="EMBL" id="ADBJ01000025">
    <property type="protein sequence ID" value="EFA81371.1"/>
    <property type="molecule type" value="Genomic_DNA"/>
</dbReference>
<dbReference type="GeneID" id="31360840"/>
<sequence>MKKSKSVKLVFRDYNQYDVSFLVCIFGVVVVFGFKFLDLDLIFYCGTANVMLTGSRLVFDNYRLY</sequence>
<proteinExistence type="predicted"/>